<proteinExistence type="predicted"/>
<reference evidence="3 4" key="2">
    <citation type="journal article" date="2015" name="MBio">
        <title>Genome-Resolved Metagenomic Analysis Reveals Roles for Candidate Phyla and Other Microbial Community Members in Biogeochemical Transformations in Oil Reservoirs.</title>
        <authorList>
            <person name="Hu P."/>
            <person name="Tom L."/>
            <person name="Singh A."/>
            <person name="Thomas B.C."/>
            <person name="Baker B.J."/>
            <person name="Piceno Y.M."/>
            <person name="Andersen G.L."/>
            <person name="Banfield J.F."/>
        </authorList>
    </citation>
    <scope>NUCLEOTIDE SEQUENCE [LARGE SCALE GENOMIC DNA]</scope>
    <source>
        <strain evidence="1">57_489</strain>
    </source>
</reference>
<comment type="caution">
    <text evidence="2">The sequence shown here is derived from an EMBL/GenBank/DDBJ whole genome shotgun (WGS) entry which is preliminary data.</text>
</comment>
<evidence type="ECO:0000313" key="1">
    <source>
        <dbReference type="EMBL" id="KUK44892.1"/>
    </source>
</evidence>
<dbReference type="Proteomes" id="UP000057043">
    <property type="component" value="Unassembled WGS sequence"/>
</dbReference>
<dbReference type="EMBL" id="LGFT01000012">
    <property type="protein sequence ID" value="KUK44892.1"/>
    <property type="molecule type" value="Genomic_DNA"/>
</dbReference>
<dbReference type="AlphaFoldDB" id="A0A101IL65"/>
<dbReference type="Proteomes" id="UP000053961">
    <property type="component" value="Unassembled WGS sequence"/>
</dbReference>
<organism evidence="2 3">
    <name type="scientific">Methanothrix harundinacea</name>
    <dbReference type="NCBI Taxonomy" id="301375"/>
    <lineage>
        <taxon>Archaea</taxon>
        <taxon>Methanobacteriati</taxon>
        <taxon>Methanobacteriota</taxon>
        <taxon>Stenosarchaea group</taxon>
        <taxon>Methanomicrobia</taxon>
        <taxon>Methanotrichales</taxon>
        <taxon>Methanotrichaceae</taxon>
        <taxon>Methanothrix</taxon>
    </lineage>
</organism>
<protein>
    <submittedName>
        <fullName evidence="2">Uncharacterized protein</fullName>
    </submittedName>
</protein>
<evidence type="ECO:0000313" key="3">
    <source>
        <dbReference type="Proteomes" id="UP000053961"/>
    </source>
</evidence>
<evidence type="ECO:0000313" key="2">
    <source>
        <dbReference type="EMBL" id="KUK97250.1"/>
    </source>
</evidence>
<gene>
    <name evidence="1" type="ORF">XD72_0718</name>
    <name evidence="2" type="ORF">XE07_0405</name>
</gene>
<sequence>MVFFGELPFQEESWDVILTNVHYGYDGLILSGNKRCESLSGIDDGISEP</sequence>
<name>A0A101IL65_9EURY</name>
<evidence type="ECO:0000313" key="4">
    <source>
        <dbReference type="Proteomes" id="UP000057043"/>
    </source>
</evidence>
<dbReference type="EMBL" id="LGHB01000003">
    <property type="protein sequence ID" value="KUK97250.1"/>
    <property type="molecule type" value="Genomic_DNA"/>
</dbReference>
<reference evidence="2" key="1">
    <citation type="journal article" date="2015" name="MBio">
        <title>Genome-resolved metagenomic analysis reveals roles for candidate phyla and other microbial community members in biogeochemical transformations in oil reservoirs.</title>
        <authorList>
            <person name="Hu P."/>
            <person name="Tom L."/>
            <person name="Singh A."/>
            <person name="Thomas B.C."/>
            <person name="Baker B.J."/>
            <person name="Piceno Y.M."/>
            <person name="Andersen G.L."/>
            <person name="Banfield J.F."/>
        </authorList>
    </citation>
    <scope>NUCLEOTIDE SEQUENCE [LARGE SCALE GENOMIC DNA]</scope>
    <source>
        <strain evidence="2">56_747</strain>
    </source>
</reference>
<accession>A0A101IL65</accession>
<dbReference type="PATRIC" id="fig|301375.6.peg.315"/>